<dbReference type="EC" id="2.1.1.193" evidence="3 12"/>
<comment type="function">
    <text evidence="10 12">Specifically methylates the N3 position of the uracil ring of uridine 1498 (m3U1498) in 16S rRNA. Acts on the fully assembled 30S ribosomal subunit.</text>
</comment>
<keyword evidence="5 12" id="KW-0963">Cytoplasm</keyword>
<dbReference type="Proteomes" id="UP001597492">
    <property type="component" value="Unassembled WGS sequence"/>
</dbReference>
<dbReference type="Pfam" id="PF20260">
    <property type="entry name" value="PUA_4"/>
    <property type="match status" value="1"/>
</dbReference>
<dbReference type="InterPro" id="IPR029026">
    <property type="entry name" value="tRNA_m1G_MTases_N"/>
</dbReference>
<dbReference type="NCBIfam" id="TIGR00046">
    <property type="entry name" value="RsmE family RNA methyltransferase"/>
    <property type="match status" value="1"/>
</dbReference>
<dbReference type="PIRSF" id="PIRSF015601">
    <property type="entry name" value="MTase_slr0722"/>
    <property type="match status" value="1"/>
</dbReference>
<dbReference type="PANTHER" id="PTHR30027:SF3">
    <property type="entry name" value="16S RRNA (URACIL(1498)-N(3))-METHYLTRANSFERASE"/>
    <property type="match status" value="1"/>
</dbReference>
<feature type="domain" description="Ribosomal RNA small subunit methyltransferase E PUA-like" evidence="14">
    <location>
        <begin position="21"/>
        <end position="66"/>
    </location>
</feature>
<comment type="subcellular location">
    <subcellularLocation>
        <location evidence="1 12">Cytoplasm</location>
    </subcellularLocation>
</comment>
<evidence type="ECO:0000256" key="8">
    <source>
        <dbReference type="ARBA" id="ARBA00022679"/>
    </source>
</evidence>
<dbReference type="GO" id="GO:0032259">
    <property type="term" value="P:methylation"/>
    <property type="evidence" value="ECO:0007669"/>
    <property type="project" value="UniProtKB-KW"/>
</dbReference>
<organism evidence="15 16">
    <name type="scientific">Gulosibacter faecalis</name>
    <dbReference type="NCBI Taxonomy" id="272240"/>
    <lineage>
        <taxon>Bacteria</taxon>
        <taxon>Bacillati</taxon>
        <taxon>Actinomycetota</taxon>
        <taxon>Actinomycetes</taxon>
        <taxon>Micrococcales</taxon>
        <taxon>Microbacteriaceae</taxon>
        <taxon>Gulosibacter</taxon>
    </lineage>
</organism>
<reference evidence="16" key="1">
    <citation type="journal article" date="2019" name="Int. J. Syst. Evol. Microbiol.">
        <title>The Global Catalogue of Microorganisms (GCM) 10K type strain sequencing project: providing services to taxonomists for standard genome sequencing and annotation.</title>
        <authorList>
            <consortium name="The Broad Institute Genomics Platform"/>
            <consortium name="The Broad Institute Genome Sequencing Center for Infectious Disease"/>
            <person name="Wu L."/>
            <person name="Ma J."/>
        </authorList>
    </citation>
    <scope>NUCLEOTIDE SEQUENCE [LARGE SCALE GENOMIC DNA]</scope>
    <source>
        <strain evidence="16">TISTR 1514</strain>
    </source>
</reference>
<evidence type="ECO:0000256" key="3">
    <source>
        <dbReference type="ARBA" id="ARBA00012328"/>
    </source>
</evidence>
<evidence type="ECO:0000256" key="11">
    <source>
        <dbReference type="ARBA" id="ARBA00047944"/>
    </source>
</evidence>
<evidence type="ECO:0000256" key="4">
    <source>
        <dbReference type="ARBA" id="ARBA00013673"/>
    </source>
</evidence>
<dbReference type="Pfam" id="PF04452">
    <property type="entry name" value="Methyltrans_RNA"/>
    <property type="match status" value="1"/>
</dbReference>
<evidence type="ECO:0000256" key="2">
    <source>
        <dbReference type="ARBA" id="ARBA00005528"/>
    </source>
</evidence>
<evidence type="ECO:0000256" key="7">
    <source>
        <dbReference type="ARBA" id="ARBA00022603"/>
    </source>
</evidence>
<dbReference type="Gene3D" id="3.40.1280.10">
    <property type="match status" value="1"/>
</dbReference>
<dbReference type="InterPro" id="IPR046886">
    <property type="entry name" value="RsmE_MTase_dom"/>
</dbReference>
<evidence type="ECO:0000259" key="13">
    <source>
        <dbReference type="Pfam" id="PF04452"/>
    </source>
</evidence>
<comment type="similarity">
    <text evidence="2 12">Belongs to the RNA methyltransferase RsmE family.</text>
</comment>
<evidence type="ECO:0000256" key="1">
    <source>
        <dbReference type="ARBA" id="ARBA00004496"/>
    </source>
</evidence>
<accession>A0ABW5UZH6</accession>
<evidence type="ECO:0000313" key="16">
    <source>
        <dbReference type="Proteomes" id="UP001597492"/>
    </source>
</evidence>
<keyword evidence="7 12" id="KW-0489">Methyltransferase</keyword>
<dbReference type="EMBL" id="JBHUNE010000006">
    <property type="protein sequence ID" value="MFD2758571.1"/>
    <property type="molecule type" value="Genomic_DNA"/>
</dbReference>
<dbReference type="InterPro" id="IPR046887">
    <property type="entry name" value="RsmE_PUA-like"/>
</dbReference>
<keyword evidence="9 12" id="KW-0949">S-adenosyl-L-methionine</keyword>
<proteinExistence type="inferred from homology"/>
<comment type="catalytic activity">
    <reaction evidence="11 12">
        <text>uridine(1498) in 16S rRNA + S-adenosyl-L-methionine = N(3)-methyluridine(1498) in 16S rRNA + S-adenosyl-L-homocysteine + H(+)</text>
        <dbReference type="Rhea" id="RHEA:42920"/>
        <dbReference type="Rhea" id="RHEA-COMP:10283"/>
        <dbReference type="Rhea" id="RHEA-COMP:10284"/>
        <dbReference type="ChEBI" id="CHEBI:15378"/>
        <dbReference type="ChEBI" id="CHEBI:57856"/>
        <dbReference type="ChEBI" id="CHEBI:59789"/>
        <dbReference type="ChEBI" id="CHEBI:65315"/>
        <dbReference type="ChEBI" id="CHEBI:74502"/>
        <dbReference type="EC" id="2.1.1.193"/>
    </reaction>
</comment>
<dbReference type="SUPFAM" id="SSF88697">
    <property type="entry name" value="PUA domain-like"/>
    <property type="match status" value="1"/>
</dbReference>
<evidence type="ECO:0000259" key="14">
    <source>
        <dbReference type="Pfam" id="PF20260"/>
    </source>
</evidence>
<dbReference type="NCBIfam" id="NF008693">
    <property type="entry name" value="PRK11713.2-3"/>
    <property type="match status" value="1"/>
</dbReference>
<evidence type="ECO:0000256" key="12">
    <source>
        <dbReference type="PIRNR" id="PIRNR015601"/>
    </source>
</evidence>
<keyword evidence="16" id="KW-1185">Reference proteome</keyword>
<dbReference type="InterPro" id="IPR006700">
    <property type="entry name" value="RsmE"/>
</dbReference>
<dbReference type="SUPFAM" id="SSF75217">
    <property type="entry name" value="alpha/beta knot"/>
    <property type="match status" value="1"/>
</dbReference>
<keyword evidence="6 12" id="KW-0698">rRNA processing</keyword>
<protein>
    <recommendedName>
        <fullName evidence="4 12">Ribosomal RNA small subunit methyltransferase E</fullName>
        <ecNumber evidence="3 12">2.1.1.193</ecNumber>
    </recommendedName>
</protein>
<comment type="caution">
    <text evidence="15">The sequence shown here is derived from an EMBL/GenBank/DDBJ whole genome shotgun (WGS) entry which is preliminary data.</text>
</comment>
<feature type="domain" description="Ribosomal RNA small subunit methyltransferase E methyltransferase" evidence="13">
    <location>
        <begin position="77"/>
        <end position="237"/>
    </location>
</feature>
<dbReference type="InterPro" id="IPR015947">
    <property type="entry name" value="PUA-like_sf"/>
</dbReference>
<evidence type="ECO:0000313" key="15">
    <source>
        <dbReference type="EMBL" id="MFD2758571.1"/>
    </source>
</evidence>
<dbReference type="CDD" id="cd18084">
    <property type="entry name" value="RsmE-like"/>
    <property type="match status" value="1"/>
</dbReference>
<dbReference type="GO" id="GO:0008168">
    <property type="term" value="F:methyltransferase activity"/>
    <property type="evidence" value="ECO:0007669"/>
    <property type="project" value="UniProtKB-KW"/>
</dbReference>
<gene>
    <name evidence="15" type="ORF">ACFSW7_09285</name>
</gene>
<evidence type="ECO:0000256" key="9">
    <source>
        <dbReference type="ARBA" id="ARBA00022691"/>
    </source>
</evidence>
<evidence type="ECO:0000256" key="5">
    <source>
        <dbReference type="ARBA" id="ARBA00022490"/>
    </source>
</evidence>
<dbReference type="RefSeq" id="WP_019617687.1">
    <property type="nucleotide sequence ID" value="NZ_JBHUNE010000006.1"/>
</dbReference>
<evidence type="ECO:0000256" key="6">
    <source>
        <dbReference type="ARBA" id="ARBA00022552"/>
    </source>
</evidence>
<keyword evidence="8 12" id="KW-0808">Transferase</keyword>
<name>A0ABW5UZH6_9MICO</name>
<sequence>MAHAYFAEHLDDVHTGDVVEVTGEEARHAVSVARLRAGERIDLLDGRGTRVAATVLEADRDRFTARAETDALLEPEPAPRIQLVQALAKGGRDELALQAAVELGIDEVVPWQSQRSVVKWQGEKQRKQRARWQTIAREASKQALRARVPEVRDVVSTKQLAGFAESTTLVVLDPVAERTLTEFSLTGSDSFALVVGPEGGIDAAEFALLEEAGAVRCRLGTNVLRTSTAGPAALATLLTRLGRW</sequence>
<dbReference type="InterPro" id="IPR029028">
    <property type="entry name" value="Alpha/beta_knot_MTases"/>
</dbReference>
<evidence type="ECO:0000256" key="10">
    <source>
        <dbReference type="ARBA" id="ARBA00025699"/>
    </source>
</evidence>
<dbReference type="PANTHER" id="PTHR30027">
    <property type="entry name" value="RIBOSOMAL RNA SMALL SUBUNIT METHYLTRANSFERASE E"/>
    <property type="match status" value="1"/>
</dbReference>